<dbReference type="AlphaFoldDB" id="A0A4R6JBW0"/>
<proteinExistence type="predicted"/>
<keyword evidence="1" id="KW-0540">Nuclease</keyword>
<evidence type="ECO:0000313" key="2">
    <source>
        <dbReference type="Proteomes" id="UP000294901"/>
    </source>
</evidence>
<dbReference type="Gene3D" id="3.40.1800.10">
    <property type="entry name" value="His-Me finger endonucleases"/>
    <property type="match status" value="1"/>
</dbReference>
<name>A0A4R6JBW0_9ACTN</name>
<dbReference type="InterPro" id="IPR038563">
    <property type="entry name" value="Endonuclease_7_sf"/>
</dbReference>
<dbReference type="Proteomes" id="UP000294901">
    <property type="component" value="Unassembled WGS sequence"/>
</dbReference>
<dbReference type="Pfam" id="PF02945">
    <property type="entry name" value="Endonuclease_7"/>
    <property type="match status" value="1"/>
</dbReference>
<protein>
    <submittedName>
        <fullName evidence="1">Recombination endonuclease VII</fullName>
    </submittedName>
</protein>
<dbReference type="GO" id="GO:0004519">
    <property type="term" value="F:endonuclease activity"/>
    <property type="evidence" value="ECO:0007669"/>
    <property type="project" value="UniProtKB-KW"/>
</dbReference>
<dbReference type="RefSeq" id="WP_166661400.1">
    <property type="nucleotide sequence ID" value="NZ_BOMD01000044.1"/>
</dbReference>
<keyword evidence="1" id="KW-0378">Hydrolase</keyword>
<dbReference type="EMBL" id="SNWR01000002">
    <property type="protein sequence ID" value="TDO32005.1"/>
    <property type="molecule type" value="Genomic_DNA"/>
</dbReference>
<sequence>MRKKRSEEPEINRKANLWRHYRMRLADYEELRAAQGYRCAACGAHESEIDVSRSGGRLRQDGTKAIALPLQVDHCHDTMKVRGLLCSRCNRVIGTAKDDPELLEGCVAYLRSLSG</sequence>
<accession>A0A4R6JBW0</accession>
<dbReference type="SUPFAM" id="SSF54060">
    <property type="entry name" value="His-Me finger endonucleases"/>
    <property type="match status" value="1"/>
</dbReference>
<organism evidence="1 2">
    <name type="scientific">Paractinoplanes brasiliensis</name>
    <dbReference type="NCBI Taxonomy" id="52695"/>
    <lineage>
        <taxon>Bacteria</taxon>
        <taxon>Bacillati</taxon>
        <taxon>Actinomycetota</taxon>
        <taxon>Actinomycetes</taxon>
        <taxon>Micromonosporales</taxon>
        <taxon>Micromonosporaceae</taxon>
        <taxon>Paractinoplanes</taxon>
    </lineage>
</organism>
<keyword evidence="1" id="KW-0255">Endonuclease</keyword>
<comment type="caution">
    <text evidence="1">The sequence shown here is derived from an EMBL/GenBank/DDBJ whole genome shotgun (WGS) entry which is preliminary data.</text>
</comment>
<evidence type="ECO:0000313" key="1">
    <source>
        <dbReference type="EMBL" id="TDO32005.1"/>
    </source>
</evidence>
<dbReference type="InterPro" id="IPR004211">
    <property type="entry name" value="Endonuclease_7"/>
</dbReference>
<reference evidence="1 2" key="1">
    <citation type="submission" date="2019-03" db="EMBL/GenBank/DDBJ databases">
        <title>Sequencing the genomes of 1000 actinobacteria strains.</title>
        <authorList>
            <person name="Klenk H.-P."/>
        </authorList>
    </citation>
    <scope>NUCLEOTIDE SEQUENCE [LARGE SCALE GENOMIC DNA]</scope>
    <source>
        <strain evidence="1 2">DSM 43805</strain>
    </source>
</reference>
<keyword evidence="2" id="KW-1185">Reference proteome</keyword>
<gene>
    <name evidence="1" type="ORF">C8E87_7445</name>
</gene>
<dbReference type="InterPro" id="IPR044925">
    <property type="entry name" value="His-Me_finger_sf"/>
</dbReference>